<evidence type="ECO:0000313" key="3">
    <source>
        <dbReference type="Proteomes" id="UP000701853"/>
    </source>
</evidence>
<dbReference type="EMBL" id="JAHUZN010000008">
    <property type="protein sequence ID" value="KAG8486607.1"/>
    <property type="molecule type" value="Genomic_DNA"/>
</dbReference>
<dbReference type="Pfam" id="PF10536">
    <property type="entry name" value="PMD"/>
    <property type="match status" value="1"/>
</dbReference>
<sequence length="300" mass="34431">MEARNTHFSPSIRRVCNHTRGCSVITRLVDGWASHHGITGGLEESGPLPSNVRKVLNMFEGDRISTNWLEKNFDKLPDNAMEEVIQQYARAFIMRLIGGILIPDKSRNLVYVKWLLHLIDFSEYAKLSWVSVVLSMLYRELCRATQLDNMSIGGCLLLLHSWAWWRIPFLRPRVIDPYTFPLFEWMSYNGLENISCIFPEVLDNHDMWDMKVSLIVYATMEMMKSILAREPCFSANTVTVDDYLNGSEPWASCIYYHWRRGVEKFSRKGNIDGHNNIGWGLGHKTGLPSAPSKDTLLVAA</sequence>
<accession>A0A8J6CT98</accession>
<gene>
    <name evidence="2" type="ORF">CXB51_020114</name>
</gene>
<name>A0A8J6CT98_9ROSI</name>
<evidence type="ECO:0000313" key="2">
    <source>
        <dbReference type="EMBL" id="KAG8486607.1"/>
    </source>
</evidence>
<dbReference type="Proteomes" id="UP000701853">
    <property type="component" value="Chromosome 8"/>
</dbReference>
<evidence type="ECO:0000259" key="1">
    <source>
        <dbReference type="Pfam" id="PF10536"/>
    </source>
</evidence>
<dbReference type="InterPro" id="IPR019557">
    <property type="entry name" value="AminoTfrase-like_pln_mobile"/>
</dbReference>
<dbReference type="PANTHER" id="PTHR46033:SF8">
    <property type="entry name" value="PROTEIN MAINTENANCE OF MERISTEMS-LIKE"/>
    <property type="match status" value="1"/>
</dbReference>
<protein>
    <recommendedName>
        <fullName evidence="1">Aminotransferase-like plant mobile domain-containing protein</fullName>
    </recommendedName>
</protein>
<dbReference type="AlphaFoldDB" id="A0A8J6CT98"/>
<dbReference type="PANTHER" id="PTHR46033">
    <property type="entry name" value="PROTEIN MAIN-LIKE 2"/>
    <property type="match status" value="1"/>
</dbReference>
<dbReference type="InterPro" id="IPR044824">
    <property type="entry name" value="MAIN-like"/>
</dbReference>
<organism evidence="2 3">
    <name type="scientific">Gossypium anomalum</name>
    <dbReference type="NCBI Taxonomy" id="47600"/>
    <lineage>
        <taxon>Eukaryota</taxon>
        <taxon>Viridiplantae</taxon>
        <taxon>Streptophyta</taxon>
        <taxon>Embryophyta</taxon>
        <taxon>Tracheophyta</taxon>
        <taxon>Spermatophyta</taxon>
        <taxon>Magnoliopsida</taxon>
        <taxon>eudicotyledons</taxon>
        <taxon>Gunneridae</taxon>
        <taxon>Pentapetalae</taxon>
        <taxon>rosids</taxon>
        <taxon>malvids</taxon>
        <taxon>Malvales</taxon>
        <taxon>Malvaceae</taxon>
        <taxon>Malvoideae</taxon>
        <taxon>Gossypium</taxon>
    </lineage>
</organism>
<dbReference type="OrthoDB" id="1936739at2759"/>
<comment type="caution">
    <text evidence="2">The sequence shown here is derived from an EMBL/GenBank/DDBJ whole genome shotgun (WGS) entry which is preliminary data.</text>
</comment>
<dbReference type="GO" id="GO:0010073">
    <property type="term" value="P:meristem maintenance"/>
    <property type="evidence" value="ECO:0007669"/>
    <property type="project" value="InterPro"/>
</dbReference>
<keyword evidence="3" id="KW-1185">Reference proteome</keyword>
<reference evidence="2 3" key="1">
    <citation type="journal article" date="2021" name="bioRxiv">
        <title>The Gossypium anomalum genome as a resource for cotton improvement and evolutionary analysis of hybrid incompatibility.</title>
        <authorList>
            <person name="Grover C.E."/>
            <person name="Yuan D."/>
            <person name="Arick M.A."/>
            <person name="Miller E.R."/>
            <person name="Hu G."/>
            <person name="Peterson D.G."/>
            <person name="Wendel J.F."/>
            <person name="Udall J.A."/>
        </authorList>
    </citation>
    <scope>NUCLEOTIDE SEQUENCE [LARGE SCALE GENOMIC DNA]</scope>
    <source>
        <strain evidence="2">JFW-Udall</strain>
        <tissue evidence="2">Leaf</tissue>
    </source>
</reference>
<feature type="domain" description="Aminotransferase-like plant mobile" evidence="1">
    <location>
        <begin position="59"/>
        <end position="175"/>
    </location>
</feature>
<proteinExistence type="predicted"/>